<evidence type="ECO:0000259" key="7">
    <source>
        <dbReference type="PROSITE" id="PS51918"/>
    </source>
</evidence>
<dbReference type="InterPro" id="IPR051198">
    <property type="entry name" value="BchE-like"/>
</dbReference>
<dbReference type="GO" id="GO:0031419">
    <property type="term" value="F:cobalamin binding"/>
    <property type="evidence" value="ECO:0007669"/>
    <property type="project" value="InterPro"/>
</dbReference>
<dbReference type="InterPro" id="IPR006638">
    <property type="entry name" value="Elp3/MiaA/NifB-like_rSAM"/>
</dbReference>
<dbReference type="Gene3D" id="3.40.50.280">
    <property type="entry name" value="Cobalamin-binding domain"/>
    <property type="match status" value="1"/>
</dbReference>
<dbReference type="SUPFAM" id="SSF102114">
    <property type="entry name" value="Radical SAM enzymes"/>
    <property type="match status" value="1"/>
</dbReference>
<dbReference type="SMART" id="SM00729">
    <property type="entry name" value="Elp3"/>
    <property type="match status" value="1"/>
</dbReference>
<name>S2EKZ5_9ARCH</name>
<dbReference type="InterPro" id="IPR036724">
    <property type="entry name" value="Cobalamin-bd_sf"/>
</dbReference>
<dbReference type="InterPro" id="IPR023404">
    <property type="entry name" value="rSAM_horseshoe"/>
</dbReference>
<dbReference type="RefSeq" id="WP_010192569.1">
    <property type="nucleotide sequence ID" value="NZ_AHJG01000193.1"/>
</dbReference>
<sequence>MKVLFVVPEIRLDGKPYSNPLWAGILASIVEKKNGHVGILDLNALRMNYGGGYVPSKVIEEEISSEKWDLIGIGGLTSTYSRMKQIIPMIRKHAKDSIIIAGGGWITYNPDEIMQLIPEIDLACIGEGEITFEEVYDQIEKGSKDFDSVGGLCIRKNNEFFFTKPRALISNLDDVPYPSYDLYELDIYFRYSSMPYSVDAINSKRRLTVVWERGCPRGCTFCSHNGMSRIDMQNILGRGDRKAGELLVREIDKDNDTFQLPARWPTPRYAVDNVSLLYEKYNIDFLTISDENMTSNAKWTNEFCKLYVEEGLDKKVKWGTLGDAPSVATKPELIKVMKDAGCSYISFGFESASDKVLSQDIQKGQTQEHLQKTINAIQNSGLQPIATFMIGNPHEDINDLMETVTFWMKNGIVVNPFICTPYVGSPLFYNNKDKILEQYDEKIKILNQNKSKNQNYLKKLNLQALDAFMSECGDATDYTATVSQYFTIPELYALKQFMYKHDVVRMLQMAHQRYQQTGENQWKHDEKWSKYCQICKSEQEIYQKIETKQ</sequence>
<feature type="domain" description="Radical SAM core" evidence="7">
    <location>
        <begin position="201"/>
        <end position="463"/>
    </location>
</feature>
<evidence type="ECO:0000256" key="2">
    <source>
        <dbReference type="ARBA" id="ARBA00022691"/>
    </source>
</evidence>
<dbReference type="GO" id="GO:0051539">
    <property type="term" value="F:4 iron, 4 sulfur cluster binding"/>
    <property type="evidence" value="ECO:0007669"/>
    <property type="project" value="UniProtKB-KW"/>
</dbReference>
<evidence type="ECO:0000313" key="8">
    <source>
        <dbReference type="EMBL" id="EPA05307.1"/>
    </source>
</evidence>
<keyword evidence="9" id="KW-1185">Reference proteome</keyword>
<proteinExistence type="predicted"/>
<comment type="caution">
    <text evidence="8">The sequence shown here is derived from an EMBL/GenBank/DDBJ whole genome shotgun (WGS) entry which is preliminary data.</text>
</comment>
<dbReference type="PATRIC" id="fig|859192.6.peg.1400"/>
<feature type="domain" description="B12-binding" evidence="6">
    <location>
        <begin position="2"/>
        <end position="146"/>
    </location>
</feature>
<dbReference type="SFLD" id="SFLDG01082">
    <property type="entry name" value="B12-binding_domain_containing"/>
    <property type="match status" value="1"/>
</dbReference>
<keyword evidence="5" id="KW-0411">Iron-sulfur</keyword>
<evidence type="ECO:0000256" key="3">
    <source>
        <dbReference type="ARBA" id="ARBA00022723"/>
    </source>
</evidence>
<evidence type="ECO:0000313" key="9">
    <source>
        <dbReference type="Proteomes" id="UP000014065"/>
    </source>
</evidence>
<dbReference type="GO" id="GO:0003824">
    <property type="term" value="F:catalytic activity"/>
    <property type="evidence" value="ECO:0007669"/>
    <property type="project" value="InterPro"/>
</dbReference>
<gene>
    <name evidence="8" type="ORF">BG20_I0124</name>
</gene>
<accession>S2EKZ5</accession>
<dbReference type="SFLD" id="SFLDG01123">
    <property type="entry name" value="methyltransferase_(Class_B)"/>
    <property type="match status" value="1"/>
</dbReference>
<dbReference type="InterPro" id="IPR006158">
    <property type="entry name" value="Cobalamin-bd"/>
</dbReference>
<keyword evidence="2" id="KW-0949">S-adenosyl-L-methionine</keyword>
<evidence type="ECO:0000256" key="5">
    <source>
        <dbReference type="ARBA" id="ARBA00023014"/>
    </source>
</evidence>
<keyword evidence="4" id="KW-0408">Iron</keyword>
<protein>
    <submittedName>
        <fullName evidence="8">Radical SAM domain protein</fullName>
    </submittedName>
</protein>
<evidence type="ECO:0000259" key="6">
    <source>
        <dbReference type="PROSITE" id="PS51332"/>
    </source>
</evidence>
<evidence type="ECO:0000256" key="4">
    <source>
        <dbReference type="ARBA" id="ARBA00023004"/>
    </source>
</evidence>
<dbReference type="GO" id="GO:0046872">
    <property type="term" value="F:metal ion binding"/>
    <property type="evidence" value="ECO:0007669"/>
    <property type="project" value="UniProtKB-KW"/>
</dbReference>
<dbReference type="PROSITE" id="PS51918">
    <property type="entry name" value="RADICAL_SAM"/>
    <property type="match status" value="1"/>
</dbReference>
<dbReference type="InterPro" id="IPR034466">
    <property type="entry name" value="Methyltransferase_Class_B"/>
</dbReference>
<dbReference type="EMBL" id="AHJG01000193">
    <property type="protein sequence ID" value="EPA05307.1"/>
    <property type="molecule type" value="Genomic_DNA"/>
</dbReference>
<dbReference type="CDD" id="cd01335">
    <property type="entry name" value="Radical_SAM"/>
    <property type="match status" value="1"/>
</dbReference>
<organism evidence="8 9">
    <name type="scientific">Candidatus Nitrosarchaeum limnium BG20</name>
    <dbReference type="NCBI Taxonomy" id="859192"/>
    <lineage>
        <taxon>Archaea</taxon>
        <taxon>Nitrososphaerota</taxon>
        <taxon>Nitrososphaeria</taxon>
        <taxon>Nitrosopumilales</taxon>
        <taxon>Nitrosopumilaceae</taxon>
        <taxon>Nitrosarchaeum</taxon>
    </lineage>
</organism>
<dbReference type="InterPro" id="IPR007197">
    <property type="entry name" value="rSAM"/>
</dbReference>
<dbReference type="PANTHER" id="PTHR43409">
    <property type="entry name" value="ANAEROBIC MAGNESIUM-PROTOPORPHYRIN IX MONOMETHYL ESTER CYCLASE-RELATED"/>
    <property type="match status" value="1"/>
</dbReference>
<dbReference type="InterPro" id="IPR058240">
    <property type="entry name" value="rSAM_sf"/>
</dbReference>
<dbReference type="SFLD" id="SFLDS00029">
    <property type="entry name" value="Radical_SAM"/>
    <property type="match status" value="1"/>
</dbReference>
<dbReference type="PROSITE" id="PS51332">
    <property type="entry name" value="B12_BINDING"/>
    <property type="match status" value="1"/>
</dbReference>
<dbReference type="AlphaFoldDB" id="S2EKZ5"/>
<dbReference type="CDD" id="cd02068">
    <property type="entry name" value="radical_SAM_B12_BD"/>
    <property type="match status" value="1"/>
</dbReference>
<dbReference type="Pfam" id="PF04055">
    <property type="entry name" value="Radical_SAM"/>
    <property type="match status" value="1"/>
</dbReference>
<reference evidence="8 9" key="1">
    <citation type="journal article" date="2012" name="J. Bacteriol.">
        <title>Genome Sequence of "Candidatus Nitrosoarchaeum limnia" BG20, a Low-Salinity Ammonia-Oxidizing Archaeon from the San Francisco Bay Estuary.</title>
        <authorList>
            <person name="Mosier A.C."/>
            <person name="Allen E.E."/>
            <person name="Kim M."/>
            <person name="Ferriera S."/>
            <person name="Francis C.A."/>
        </authorList>
    </citation>
    <scope>NUCLEOTIDE SEQUENCE [LARGE SCALE GENOMIC DNA]</scope>
    <source>
        <strain evidence="8 9">BG20</strain>
    </source>
</reference>
<comment type="cofactor">
    <cofactor evidence="1">
        <name>[4Fe-4S] cluster</name>
        <dbReference type="ChEBI" id="CHEBI:49883"/>
    </cofactor>
</comment>
<dbReference type="OrthoDB" id="2305at2157"/>
<dbReference type="Gene3D" id="3.80.30.20">
    <property type="entry name" value="tm_1862 like domain"/>
    <property type="match status" value="1"/>
</dbReference>
<dbReference type="Proteomes" id="UP000014065">
    <property type="component" value="Unassembled WGS sequence"/>
</dbReference>
<dbReference type="SUPFAM" id="SSF52242">
    <property type="entry name" value="Cobalamin (vitamin B12)-binding domain"/>
    <property type="match status" value="1"/>
</dbReference>
<evidence type="ECO:0000256" key="1">
    <source>
        <dbReference type="ARBA" id="ARBA00001966"/>
    </source>
</evidence>
<dbReference type="Pfam" id="PF02310">
    <property type="entry name" value="B12-binding"/>
    <property type="match status" value="1"/>
</dbReference>
<keyword evidence="3" id="KW-0479">Metal-binding</keyword>